<organism evidence="2 3">
    <name type="scientific">Claviceps purpurea (strain 20.1)</name>
    <name type="common">Ergot fungus</name>
    <name type="synonym">Sphacelia segetum</name>
    <dbReference type="NCBI Taxonomy" id="1111077"/>
    <lineage>
        <taxon>Eukaryota</taxon>
        <taxon>Fungi</taxon>
        <taxon>Dikarya</taxon>
        <taxon>Ascomycota</taxon>
        <taxon>Pezizomycotina</taxon>
        <taxon>Sordariomycetes</taxon>
        <taxon>Hypocreomycetidae</taxon>
        <taxon>Hypocreales</taxon>
        <taxon>Clavicipitaceae</taxon>
        <taxon>Claviceps</taxon>
    </lineage>
</organism>
<dbReference type="HOGENOM" id="CLU_1089910_0_0_1"/>
<dbReference type="STRING" id="1111077.M1VYY4"/>
<protein>
    <submittedName>
        <fullName evidence="2">Uncharacterized protein</fullName>
    </submittedName>
</protein>
<gene>
    <name evidence="2" type="ORF">CPUR_01120</name>
</gene>
<accession>M1VYY4</accession>
<keyword evidence="3" id="KW-1185">Reference proteome</keyword>
<evidence type="ECO:0000313" key="2">
    <source>
        <dbReference type="EMBL" id="CCE27646.1"/>
    </source>
</evidence>
<dbReference type="AlphaFoldDB" id="M1VYY4"/>
<evidence type="ECO:0000256" key="1">
    <source>
        <dbReference type="SAM" id="MobiDB-lite"/>
    </source>
</evidence>
<proteinExistence type="predicted"/>
<name>M1VYY4_CLAP2</name>
<comment type="caution">
    <text evidence="2">The sequence shown here is derived from an EMBL/GenBank/DDBJ whole genome shotgun (WGS) entry which is preliminary data.</text>
</comment>
<dbReference type="OrthoDB" id="4850545at2759"/>
<dbReference type="eggNOG" id="ENOG502S1VC">
    <property type="taxonomic scope" value="Eukaryota"/>
</dbReference>
<dbReference type="PhylomeDB" id="M1VYY4"/>
<sequence>MEPNMGSVRDRPADAAAQDYPQRTDAPVSQDSFTNLIDLLLSPPHGQAKYPSQPRQSYCGYGSYHPEDPSAMDTLGSILVDLEEAYRAEKKYTGNMFEFFVPKFRIFSHLCCMYGVPEDGLRRAFPTMLEGQALLYYIRALARTSMAFDEIVLAIHAHFEPRSTWDIYMLRFQDLMLRNLIVCNPHLTKNECFEHLIRQLEVIHDGLYHPSTRDTVLRIRLLHAIQHVPECDLAFFHRADTYRGLVEDVTKCFNM</sequence>
<reference evidence="2 3" key="1">
    <citation type="journal article" date="2013" name="PLoS Genet.">
        <title>Plant-symbiotic fungi as chemical engineers: Multi-genome analysis of the Clavicipitaceae reveals dynamics of alkaloid loci.</title>
        <authorList>
            <person name="Schardl C.L."/>
            <person name="Young C.A."/>
            <person name="Hesse U."/>
            <person name="Amyotte S.G."/>
            <person name="Andreeva K."/>
            <person name="Calie P.J."/>
            <person name="Fleetwood D.J."/>
            <person name="Haws D.C."/>
            <person name="Moore N."/>
            <person name="Oeser B."/>
            <person name="Panaccione D.G."/>
            <person name="Schweri K.K."/>
            <person name="Voisey C.R."/>
            <person name="Farman M.L."/>
            <person name="Jaromczyk J.W."/>
            <person name="Roe B.A."/>
            <person name="O'Sullivan D.M."/>
            <person name="Scott B."/>
            <person name="Tudzynski P."/>
            <person name="An Z."/>
            <person name="Arnaoudova E.G."/>
            <person name="Bullock C.T."/>
            <person name="Charlton N.D."/>
            <person name="Chen L."/>
            <person name="Cox M."/>
            <person name="Dinkins R.D."/>
            <person name="Florea S."/>
            <person name="Glenn A.E."/>
            <person name="Gordon A."/>
            <person name="Gueldener U."/>
            <person name="Harris D.R."/>
            <person name="Hollin W."/>
            <person name="Jaromczyk J."/>
            <person name="Johnson R.D."/>
            <person name="Khan A.K."/>
            <person name="Leistner E."/>
            <person name="Leuchtmann A."/>
            <person name="Li C."/>
            <person name="Liu J."/>
            <person name="Liu J."/>
            <person name="Liu M."/>
            <person name="Mace W."/>
            <person name="Machado C."/>
            <person name="Nagabhyru P."/>
            <person name="Pan J."/>
            <person name="Schmid J."/>
            <person name="Sugawara K."/>
            <person name="Steiner U."/>
            <person name="Takach J.E."/>
            <person name="Tanaka E."/>
            <person name="Webb J.S."/>
            <person name="Wilson E.V."/>
            <person name="Wiseman J.L."/>
            <person name="Yoshida R."/>
            <person name="Zeng Z."/>
        </authorList>
    </citation>
    <scope>NUCLEOTIDE SEQUENCE [LARGE SCALE GENOMIC DNA]</scope>
    <source>
        <strain evidence="2 3">20.1</strain>
    </source>
</reference>
<dbReference type="VEuPathDB" id="FungiDB:CPUR_01120"/>
<dbReference type="Proteomes" id="UP000016801">
    <property type="component" value="Unassembled WGS sequence"/>
</dbReference>
<dbReference type="EMBL" id="CAGA01000005">
    <property type="protein sequence ID" value="CCE27646.1"/>
    <property type="molecule type" value="Genomic_DNA"/>
</dbReference>
<feature type="region of interest" description="Disordered" evidence="1">
    <location>
        <begin position="1"/>
        <end position="28"/>
    </location>
</feature>
<evidence type="ECO:0000313" key="3">
    <source>
        <dbReference type="Proteomes" id="UP000016801"/>
    </source>
</evidence>